<evidence type="ECO:0000313" key="2">
    <source>
        <dbReference type="EMBL" id="KAF3541680.1"/>
    </source>
</evidence>
<feature type="region of interest" description="Disordered" evidence="1">
    <location>
        <begin position="141"/>
        <end position="238"/>
    </location>
</feature>
<evidence type="ECO:0000313" key="3">
    <source>
        <dbReference type="Proteomes" id="UP000712600"/>
    </source>
</evidence>
<comment type="caution">
    <text evidence="2">The sequence shown here is derived from an EMBL/GenBank/DDBJ whole genome shotgun (WGS) entry which is preliminary data.</text>
</comment>
<reference evidence="2" key="1">
    <citation type="submission" date="2019-12" db="EMBL/GenBank/DDBJ databases">
        <title>Genome sequencing and annotation of Brassica cretica.</title>
        <authorList>
            <person name="Studholme D.J."/>
            <person name="Sarris P."/>
        </authorList>
    </citation>
    <scope>NUCLEOTIDE SEQUENCE</scope>
    <source>
        <strain evidence="2">PFS-109/04</strain>
        <tissue evidence="2">Leaf</tissue>
    </source>
</reference>
<feature type="compositionally biased region" description="Basic residues" evidence="1">
    <location>
        <begin position="176"/>
        <end position="187"/>
    </location>
</feature>
<accession>A0A8S9QKA6</accession>
<sequence length="238" mass="26914">MLVRQDFTESFLTKSCARPQLLFAFQDDSEIPTSPATCFQRGKEEKRWYEMTMEEEEEGIKPNTEADFNTHLRETDLNEINNLNEDKILEEDDWIIDGETFDVEDDDLMDEDELLSIGAEDNLKETKADVTLNRLRGIVIEPSSSQEQRSPSHPLQSPFKKKNGSPNPHAAELSLRKRNMIKGRASPKFKEAKDGPSMGCKSSMGWVDKMHDGGKDEALAKTKNKAAKVGSKPPKIPK</sequence>
<dbReference type="Proteomes" id="UP000712600">
    <property type="component" value="Unassembled WGS sequence"/>
</dbReference>
<dbReference type="EMBL" id="QGKX02001290">
    <property type="protein sequence ID" value="KAF3541680.1"/>
    <property type="molecule type" value="Genomic_DNA"/>
</dbReference>
<feature type="compositionally biased region" description="Low complexity" evidence="1">
    <location>
        <begin position="141"/>
        <end position="152"/>
    </location>
</feature>
<gene>
    <name evidence="2" type="ORF">F2Q69_00021946</name>
</gene>
<evidence type="ECO:0000256" key="1">
    <source>
        <dbReference type="SAM" id="MobiDB-lite"/>
    </source>
</evidence>
<proteinExistence type="predicted"/>
<name>A0A8S9QKA6_BRACR</name>
<feature type="compositionally biased region" description="Basic and acidic residues" evidence="1">
    <location>
        <begin position="208"/>
        <end position="220"/>
    </location>
</feature>
<dbReference type="AlphaFoldDB" id="A0A8S9QKA6"/>
<protein>
    <submittedName>
        <fullName evidence="2">Uncharacterized protein</fullName>
    </submittedName>
</protein>
<organism evidence="2 3">
    <name type="scientific">Brassica cretica</name>
    <name type="common">Mustard</name>
    <dbReference type="NCBI Taxonomy" id="69181"/>
    <lineage>
        <taxon>Eukaryota</taxon>
        <taxon>Viridiplantae</taxon>
        <taxon>Streptophyta</taxon>
        <taxon>Embryophyta</taxon>
        <taxon>Tracheophyta</taxon>
        <taxon>Spermatophyta</taxon>
        <taxon>Magnoliopsida</taxon>
        <taxon>eudicotyledons</taxon>
        <taxon>Gunneridae</taxon>
        <taxon>Pentapetalae</taxon>
        <taxon>rosids</taxon>
        <taxon>malvids</taxon>
        <taxon>Brassicales</taxon>
        <taxon>Brassicaceae</taxon>
        <taxon>Brassiceae</taxon>
        <taxon>Brassica</taxon>
    </lineage>
</organism>